<gene>
    <name evidence="6" type="ORF">F4561_003505</name>
</gene>
<dbReference type="PANTHER" id="PTHR43615:SF1">
    <property type="entry name" value="PPDK_N DOMAIN-CONTAINING PROTEIN"/>
    <property type="match status" value="1"/>
</dbReference>
<dbReference type="Gene3D" id="3.50.30.10">
    <property type="entry name" value="Phosphohistidine domain"/>
    <property type="match status" value="1"/>
</dbReference>
<feature type="compositionally biased region" description="Basic and acidic residues" evidence="3">
    <location>
        <begin position="858"/>
        <end position="869"/>
    </location>
</feature>
<dbReference type="Gene3D" id="3.30.470.20">
    <property type="entry name" value="ATP-grasp fold, B domain"/>
    <property type="match status" value="1"/>
</dbReference>
<keyword evidence="2" id="KW-0067">ATP-binding</keyword>
<evidence type="ECO:0000256" key="3">
    <source>
        <dbReference type="SAM" id="MobiDB-lite"/>
    </source>
</evidence>
<keyword evidence="6" id="KW-0670">Pyruvate</keyword>
<feature type="region of interest" description="Disordered" evidence="3">
    <location>
        <begin position="845"/>
        <end position="869"/>
    </location>
</feature>
<accession>A0A7W7W4F3</accession>
<organism evidence="6 7">
    <name type="scientific">Lipingzhangella halophila</name>
    <dbReference type="NCBI Taxonomy" id="1783352"/>
    <lineage>
        <taxon>Bacteria</taxon>
        <taxon>Bacillati</taxon>
        <taxon>Actinomycetota</taxon>
        <taxon>Actinomycetes</taxon>
        <taxon>Streptosporangiales</taxon>
        <taxon>Nocardiopsidaceae</taxon>
        <taxon>Lipingzhangella</taxon>
    </lineage>
</organism>
<dbReference type="InterPro" id="IPR036637">
    <property type="entry name" value="Phosphohistidine_dom_sf"/>
</dbReference>
<proteinExistence type="predicted"/>
<dbReference type="InterPro" id="IPR051549">
    <property type="entry name" value="PEP_Utilizing_Enz"/>
</dbReference>
<evidence type="ECO:0000313" key="6">
    <source>
        <dbReference type="EMBL" id="MBB4932685.1"/>
    </source>
</evidence>
<comment type="caution">
    <text evidence="6">The sequence shown here is derived from an EMBL/GenBank/DDBJ whole genome shotgun (WGS) entry which is preliminary data.</text>
</comment>
<dbReference type="GO" id="GO:0008986">
    <property type="term" value="F:pyruvate, water dikinase activity"/>
    <property type="evidence" value="ECO:0007669"/>
    <property type="project" value="UniProtKB-EC"/>
</dbReference>
<dbReference type="SUPFAM" id="SSF52009">
    <property type="entry name" value="Phosphohistidine domain"/>
    <property type="match status" value="1"/>
</dbReference>
<dbReference type="SUPFAM" id="SSF56059">
    <property type="entry name" value="Glutathione synthetase ATP-binding domain-like"/>
    <property type="match status" value="1"/>
</dbReference>
<keyword evidence="6" id="KW-0418">Kinase</keyword>
<dbReference type="InterPro" id="IPR013815">
    <property type="entry name" value="ATP_grasp_subdomain_1"/>
</dbReference>
<evidence type="ECO:0000256" key="1">
    <source>
        <dbReference type="ARBA" id="ARBA00022741"/>
    </source>
</evidence>
<evidence type="ECO:0000259" key="4">
    <source>
        <dbReference type="Pfam" id="PF00391"/>
    </source>
</evidence>
<dbReference type="Gene3D" id="3.30.1490.20">
    <property type="entry name" value="ATP-grasp fold, A domain"/>
    <property type="match status" value="1"/>
</dbReference>
<dbReference type="RefSeq" id="WP_184580281.1">
    <property type="nucleotide sequence ID" value="NZ_JACHJT010000001.1"/>
</dbReference>
<dbReference type="InterPro" id="IPR002192">
    <property type="entry name" value="PPDK_AMP/ATP-bd"/>
</dbReference>
<keyword evidence="1" id="KW-0547">Nucleotide-binding</keyword>
<dbReference type="EC" id="2.7.9.2" evidence="6"/>
<evidence type="ECO:0000313" key="7">
    <source>
        <dbReference type="Proteomes" id="UP000523007"/>
    </source>
</evidence>
<keyword evidence="6" id="KW-0808">Transferase</keyword>
<dbReference type="FunFam" id="3.30.1490.20:FF:000010">
    <property type="entry name" value="Phosphoenolpyruvate synthase"/>
    <property type="match status" value="1"/>
</dbReference>
<dbReference type="InterPro" id="IPR008279">
    <property type="entry name" value="PEP-util_enz_mobile_dom"/>
</dbReference>
<dbReference type="EMBL" id="JACHJT010000001">
    <property type="protein sequence ID" value="MBB4932685.1"/>
    <property type="molecule type" value="Genomic_DNA"/>
</dbReference>
<dbReference type="GO" id="GO:0005524">
    <property type="term" value="F:ATP binding"/>
    <property type="evidence" value="ECO:0007669"/>
    <property type="project" value="UniProtKB-KW"/>
</dbReference>
<evidence type="ECO:0000259" key="5">
    <source>
        <dbReference type="Pfam" id="PF01326"/>
    </source>
</evidence>
<sequence length="869" mass="92886">MPDSAHAAVGAPAAPAADRPVAPLDTLSAADLDRAGGKGANLGELVRAGYRVPGGFVVTTDAYTAVVDRGGLAQRIDERLAAADGSADDAARAAAAIRSEFAAAEIPEEVRAAIVAAYAELGAEAVAVRSSATAEDLPGAAFAGQQDTYLNVVGQDALLDAVRHCWGSLWTDRAISYRRRRGIDSGAVRIAVVVQAMVPAESAGVLLCANPVTGARDELVVDASSGLGEAVVSGLVTPDHYVLDRRGRIREWTPGQREVVVRGTAGGGIAHDSTGEETAGEQLPAGVLTELARLGTAVSEHFGRPQDMEWALADGTVWLLQARPMTALPPAPVRLNRIQRRVGPVILEMFPYRPYPLDMSAWVLPGPGRLVSRMMAEIPGLRVDLRDVAPEVDGVVDRFVPPNPRPTPAVLTAPARILGRIRRYDPERWTQDPRFTTFQRRIAELNATEWRSVPWDELRRVPRRALDALDLVTDLRVDYLPRSGMSLLRLRLALRFLGRGDLFSSLIMGATTRTVDNNRALEALARHVRDDDRLRAAFAELDGDALVERVHASPEFADFRAALDAFRAEFGHRETASALLLSAPTMGEAPATILGMVRTLVTRPAEPTADQSPDLAGDALRRLLAHPRAQRPRRRARLPRMVRAARSGVGFREDSHFELTRPLPPLRNAVLEMGRRLASAGVLGDQWAVLHLRREELEDLPDPDTLPEADAARLRATADARSAKRAELAGVPLISPAVRFHDSGPDTDALATGTAAGGGRATGPVRVIREPAEFGNLRTGDILVCPNTNPSWTPLFQSAAAVVVDTGGLGSHAAIVAREYGIPAIMGSATGTATLTDGRLVTVDGDRGRVTAAEPDGTADRPEPRGDGS</sequence>
<keyword evidence="7" id="KW-1185">Reference proteome</keyword>
<feature type="domain" description="PEP-utilising enzyme mobile" evidence="4">
    <location>
        <begin position="779"/>
        <end position="848"/>
    </location>
</feature>
<dbReference type="AlphaFoldDB" id="A0A7W7W4F3"/>
<dbReference type="Pfam" id="PF01326">
    <property type="entry name" value="PPDK_N"/>
    <property type="match status" value="1"/>
</dbReference>
<dbReference type="Pfam" id="PF00391">
    <property type="entry name" value="PEP-utilizers"/>
    <property type="match status" value="1"/>
</dbReference>
<dbReference type="PANTHER" id="PTHR43615">
    <property type="entry name" value="PHOSPHOENOLPYRUVATE SYNTHASE-RELATED"/>
    <property type="match status" value="1"/>
</dbReference>
<dbReference type="Proteomes" id="UP000523007">
    <property type="component" value="Unassembled WGS sequence"/>
</dbReference>
<name>A0A7W7W4F3_9ACTN</name>
<evidence type="ECO:0000256" key="2">
    <source>
        <dbReference type="ARBA" id="ARBA00022840"/>
    </source>
</evidence>
<reference evidence="6 7" key="1">
    <citation type="submission" date="2020-08" db="EMBL/GenBank/DDBJ databases">
        <title>Sequencing the genomes of 1000 actinobacteria strains.</title>
        <authorList>
            <person name="Klenk H.-P."/>
        </authorList>
    </citation>
    <scope>NUCLEOTIDE SEQUENCE [LARGE SCALE GENOMIC DNA]</scope>
    <source>
        <strain evidence="6 7">DSM 102030</strain>
    </source>
</reference>
<protein>
    <submittedName>
        <fullName evidence="6">Pyruvate,water dikinase</fullName>
        <ecNumber evidence="6">2.7.9.2</ecNumber>
    </submittedName>
</protein>
<feature type="domain" description="Pyruvate phosphate dikinase AMP/ATP-binding" evidence="5">
    <location>
        <begin position="33"/>
        <end position="329"/>
    </location>
</feature>